<comment type="similarity">
    <text evidence="2 9">Belongs to the cytochrome P450 family.</text>
</comment>
<evidence type="ECO:0000256" key="5">
    <source>
        <dbReference type="ARBA" id="ARBA00023002"/>
    </source>
</evidence>
<protein>
    <submittedName>
        <fullName evidence="10">Uncharacterized protein</fullName>
    </submittedName>
</protein>
<evidence type="ECO:0000313" key="11">
    <source>
        <dbReference type="Proteomes" id="UP001147695"/>
    </source>
</evidence>
<reference evidence="10" key="1">
    <citation type="submission" date="2022-12" db="EMBL/GenBank/DDBJ databases">
        <authorList>
            <person name="Petersen C."/>
        </authorList>
    </citation>
    <scope>NUCLEOTIDE SEQUENCE</scope>
    <source>
        <strain evidence="10">IBT 35673</strain>
    </source>
</reference>
<keyword evidence="4 8" id="KW-0479">Metal-binding</keyword>
<dbReference type="PROSITE" id="PS00086">
    <property type="entry name" value="CYTOCHROME_P450"/>
    <property type="match status" value="1"/>
</dbReference>
<dbReference type="PANTHER" id="PTHR46206:SF2">
    <property type="entry name" value="CYTOCHROME P450 MONOOXYGENASE AUSG-RELATED"/>
    <property type="match status" value="1"/>
</dbReference>
<dbReference type="InterPro" id="IPR002403">
    <property type="entry name" value="Cyt_P450_E_grp-IV"/>
</dbReference>
<dbReference type="Pfam" id="PF00067">
    <property type="entry name" value="p450"/>
    <property type="match status" value="2"/>
</dbReference>
<evidence type="ECO:0000256" key="6">
    <source>
        <dbReference type="ARBA" id="ARBA00023004"/>
    </source>
</evidence>
<evidence type="ECO:0000256" key="8">
    <source>
        <dbReference type="PIRSR" id="PIRSR602403-1"/>
    </source>
</evidence>
<keyword evidence="7 9" id="KW-0503">Monooxygenase</keyword>
<dbReference type="PRINTS" id="PR00465">
    <property type="entry name" value="EP450IV"/>
</dbReference>
<feature type="binding site" description="axial binding residue" evidence="8">
    <location>
        <position position="386"/>
    </location>
    <ligand>
        <name>heme</name>
        <dbReference type="ChEBI" id="CHEBI:30413"/>
    </ligand>
    <ligandPart>
        <name>Fe</name>
        <dbReference type="ChEBI" id="CHEBI:18248"/>
    </ligandPart>
</feature>
<dbReference type="SUPFAM" id="SSF48264">
    <property type="entry name" value="Cytochrome P450"/>
    <property type="match status" value="1"/>
</dbReference>
<dbReference type="GO" id="GO:0004497">
    <property type="term" value="F:monooxygenase activity"/>
    <property type="evidence" value="ECO:0007669"/>
    <property type="project" value="UniProtKB-KW"/>
</dbReference>
<gene>
    <name evidence="10" type="ORF">N7452_007051</name>
</gene>
<dbReference type="GO" id="GO:0016705">
    <property type="term" value="F:oxidoreductase activity, acting on paired donors, with incorporation or reduction of molecular oxygen"/>
    <property type="evidence" value="ECO:0007669"/>
    <property type="project" value="InterPro"/>
</dbReference>
<dbReference type="Proteomes" id="UP001147695">
    <property type="component" value="Unassembled WGS sequence"/>
</dbReference>
<evidence type="ECO:0000256" key="7">
    <source>
        <dbReference type="ARBA" id="ARBA00023033"/>
    </source>
</evidence>
<dbReference type="GO" id="GO:0005506">
    <property type="term" value="F:iron ion binding"/>
    <property type="evidence" value="ECO:0007669"/>
    <property type="project" value="InterPro"/>
</dbReference>
<dbReference type="GO" id="GO:0020037">
    <property type="term" value="F:heme binding"/>
    <property type="evidence" value="ECO:0007669"/>
    <property type="project" value="InterPro"/>
</dbReference>
<dbReference type="CDD" id="cd11041">
    <property type="entry name" value="CYP503A1-like"/>
    <property type="match status" value="1"/>
</dbReference>
<evidence type="ECO:0000256" key="1">
    <source>
        <dbReference type="ARBA" id="ARBA00001971"/>
    </source>
</evidence>
<comment type="cofactor">
    <cofactor evidence="1 8">
        <name>heme</name>
        <dbReference type="ChEBI" id="CHEBI:30413"/>
    </cofactor>
</comment>
<dbReference type="InterPro" id="IPR001128">
    <property type="entry name" value="Cyt_P450"/>
</dbReference>
<evidence type="ECO:0000256" key="4">
    <source>
        <dbReference type="ARBA" id="ARBA00022723"/>
    </source>
</evidence>
<keyword evidence="3 8" id="KW-0349">Heme</keyword>
<dbReference type="InterPro" id="IPR036396">
    <property type="entry name" value="Cyt_P450_sf"/>
</dbReference>
<evidence type="ECO:0000313" key="10">
    <source>
        <dbReference type="EMBL" id="KAJ5334648.1"/>
    </source>
</evidence>
<keyword evidence="5 9" id="KW-0560">Oxidoreductase</keyword>
<comment type="caution">
    <text evidence="10">The sequence shown here is derived from an EMBL/GenBank/DDBJ whole genome shotgun (WGS) entry which is preliminary data.</text>
</comment>
<dbReference type="Gene3D" id="1.10.630.10">
    <property type="entry name" value="Cytochrome P450"/>
    <property type="match status" value="1"/>
</dbReference>
<evidence type="ECO:0000256" key="2">
    <source>
        <dbReference type="ARBA" id="ARBA00010617"/>
    </source>
</evidence>
<dbReference type="GO" id="GO:0043386">
    <property type="term" value="P:mycotoxin biosynthetic process"/>
    <property type="evidence" value="ECO:0007669"/>
    <property type="project" value="UniProtKB-ARBA"/>
</dbReference>
<dbReference type="InterPro" id="IPR017972">
    <property type="entry name" value="Cyt_P450_CS"/>
</dbReference>
<name>A0A9W9UFD4_PENBR</name>
<accession>A0A9W9UFD4</accession>
<organism evidence="10 11">
    <name type="scientific">Penicillium brevicompactum</name>
    <dbReference type="NCBI Taxonomy" id="5074"/>
    <lineage>
        <taxon>Eukaryota</taxon>
        <taxon>Fungi</taxon>
        <taxon>Dikarya</taxon>
        <taxon>Ascomycota</taxon>
        <taxon>Pezizomycotina</taxon>
        <taxon>Eurotiomycetes</taxon>
        <taxon>Eurotiomycetidae</taxon>
        <taxon>Eurotiales</taxon>
        <taxon>Aspergillaceae</taxon>
        <taxon>Penicillium</taxon>
    </lineage>
</organism>
<dbReference type="EMBL" id="JAPZBQ010000004">
    <property type="protein sequence ID" value="KAJ5334648.1"/>
    <property type="molecule type" value="Genomic_DNA"/>
</dbReference>
<proteinExistence type="inferred from homology"/>
<sequence>MGDKGYLTIFSPKYAVEIGNHKALSLDRVIEHELYAHLKGFDPFAYAGARVFQGLVRKKMTQALGTVTKPVAEEASLALEKNWTNNPDWHSFPLAPSLLKQIAQQSSRVFLGEKICRNPDWLRVATDYTTSSFRAAEELPDWPSILHPILVRILGSTREMQRQFQKARDIIEPVLKERAISKEAARLEGKSPPVYNDALEWMEQASQGEPYDPTATQLILSTFSLHTTSDMITQAVFDLCGKEDLIKELREEVIIVLSQEGWKKTSLNKLHLMDSFLKESQRLKPLNIGEKSSTTGIATIAHFFLAALRRMAEEDVVLQDGTKIAKGTSLYVPVDWMRDAKFYESPETFDPYRFLKQRQIAGNETRAQLIVPAAEHMGFGLGLHACPGRFMASNTIKVALCHILVKYDFKLPEFSVPKQRRHGGIVQADPEMEIMVRRRQEEISLDDICNIS</sequence>
<dbReference type="PANTHER" id="PTHR46206">
    <property type="entry name" value="CYTOCHROME P450"/>
    <property type="match status" value="1"/>
</dbReference>
<evidence type="ECO:0000256" key="3">
    <source>
        <dbReference type="ARBA" id="ARBA00022617"/>
    </source>
</evidence>
<evidence type="ECO:0000256" key="9">
    <source>
        <dbReference type="RuleBase" id="RU000461"/>
    </source>
</evidence>
<dbReference type="AlphaFoldDB" id="A0A9W9UFD4"/>
<keyword evidence="6 8" id="KW-0408">Iron</keyword>
<reference evidence="10" key="2">
    <citation type="journal article" date="2023" name="IMA Fungus">
        <title>Comparative genomic study of the Penicillium genus elucidates a diverse pangenome and 15 lateral gene transfer events.</title>
        <authorList>
            <person name="Petersen C."/>
            <person name="Sorensen T."/>
            <person name="Nielsen M.R."/>
            <person name="Sondergaard T.E."/>
            <person name="Sorensen J.L."/>
            <person name="Fitzpatrick D.A."/>
            <person name="Frisvad J.C."/>
            <person name="Nielsen K.L."/>
        </authorList>
    </citation>
    <scope>NUCLEOTIDE SEQUENCE</scope>
    <source>
        <strain evidence="10">IBT 35673</strain>
    </source>
</reference>